<name>A0ACC1M6G6_9FUNG</name>
<evidence type="ECO:0000313" key="1">
    <source>
        <dbReference type="EMBL" id="KAJ2896304.1"/>
    </source>
</evidence>
<dbReference type="EMBL" id="JANBVB010000209">
    <property type="protein sequence ID" value="KAJ2896304.1"/>
    <property type="molecule type" value="Genomic_DNA"/>
</dbReference>
<keyword evidence="2" id="KW-1185">Reference proteome</keyword>
<gene>
    <name evidence="1" type="ORF">IWW38_002068</name>
</gene>
<comment type="caution">
    <text evidence="1">The sequence shown here is derived from an EMBL/GenBank/DDBJ whole genome shotgun (WGS) entry which is preliminary data.</text>
</comment>
<reference evidence="1" key="1">
    <citation type="submission" date="2022-07" db="EMBL/GenBank/DDBJ databases">
        <title>Phylogenomic reconstructions and comparative analyses of Kickxellomycotina fungi.</title>
        <authorList>
            <person name="Reynolds N.K."/>
            <person name="Stajich J.E."/>
            <person name="Barry K."/>
            <person name="Grigoriev I.V."/>
            <person name="Crous P."/>
            <person name="Smith M.E."/>
        </authorList>
    </citation>
    <scope>NUCLEOTIDE SEQUENCE</scope>
    <source>
        <strain evidence="1">CBS 190363</strain>
    </source>
</reference>
<proteinExistence type="predicted"/>
<sequence>MNTVSTFQLIPPDVVRTILEYVAKLDGFRTRLRAHLPLLWVSRNFRDHLQKLDCPLSHASKGLKIVAGLPSVYSGDALESLVRTLTDVQSLSLIRKVYLEPDIMSNEPAYKGETSTIETHVRAFVKQLKRSGSSYVVYPKLHSLKFTAWEDRFIDTTQLKFPGAVPFPGLRRLTMECYYMFIDDVVLKGNAATL</sequence>
<feature type="non-terminal residue" evidence="1">
    <location>
        <position position="194"/>
    </location>
</feature>
<accession>A0ACC1M6G6</accession>
<dbReference type="Proteomes" id="UP001139981">
    <property type="component" value="Unassembled WGS sequence"/>
</dbReference>
<protein>
    <submittedName>
        <fullName evidence="1">Uncharacterized protein</fullName>
    </submittedName>
</protein>
<organism evidence="1 2">
    <name type="scientific">Coemansia aciculifera</name>
    <dbReference type="NCBI Taxonomy" id="417176"/>
    <lineage>
        <taxon>Eukaryota</taxon>
        <taxon>Fungi</taxon>
        <taxon>Fungi incertae sedis</taxon>
        <taxon>Zoopagomycota</taxon>
        <taxon>Kickxellomycotina</taxon>
        <taxon>Kickxellomycetes</taxon>
        <taxon>Kickxellales</taxon>
        <taxon>Kickxellaceae</taxon>
        <taxon>Coemansia</taxon>
    </lineage>
</organism>
<evidence type="ECO:0000313" key="2">
    <source>
        <dbReference type="Proteomes" id="UP001139981"/>
    </source>
</evidence>